<reference evidence="2 3" key="1">
    <citation type="journal article" date="2020" name="Nature">
        <title>Six reference-quality genomes reveal evolution of bat adaptations.</title>
        <authorList>
            <person name="Jebb D."/>
            <person name="Huang Z."/>
            <person name="Pippel M."/>
            <person name="Hughes G.M."/>
            <person name="Lavrichenko K."/>
            <person name="Devanna P."/>
            <person name="Winkler S."/>
            <person name="Jermiin L.S."/>
            <person name="Skirmuntt E.C."/>
            <person name="Katzourakis A."/>
            <person name="Burkitt-Gray L."/>
            <person name="Ray D.A."/>
            <person name="Sullivan K.A.M."/>
            <person name="Roscito J.G."/>
            <person name="Kirilenko B.M."/>
            <person name="Davalos L.M."/>
            <person name="Corthals A.P."/>
            <person name="Power M.L."/>
            <person name="Jones G."/>
            <person name="Ransome R.D."/>
            <person name="Dechmann D.K.N."/>
            <person name="Locatelli A.G."/>
            <person name="Puechmaille S.J."/>
            <person name="Fedrigo O."/>
            <person name="Jarvis E.D."/>
            <person name="Hiller M."/>
            <person name="Vernes S.C."/>
            <person name="Myers E.W."/>
            <person name="Teeling E.C."/>
        </authorList>
    </citation>
    <scope>NUCLEOTIDE SEQUENCE [LARGE SCALE GENOMIC DNA]</scope>
    <source>
        <strain evidence="2">MRouAeg1</strain>
        <tissue evidence="2">Muscle</tissue>
    </source>
</reference>
<gene>
    <name evidence="2" type="ORF">HJG63_012227</name>
</gene>
<name>A0A7J8EZS2_ROUAE</name>
<dbReference type="AlphaFoldDB" id="A0A7J8EZS2"/>
<keyword evidence="3" id="KW-1185">Reference proteome</keyword>
<evidence type="ECO:0000313" key="2">
    <source>
        <dbReference type="EMBL" id="KAF6440998.1"/>
    </source>
</evidence>
<dbReference type="EMBL" id="JACASE010000008">
    <property type="protein sequence ID" value="KAF6440998.1"/>
    <property type="molecule type" value="Genomic_DNA"/>
</dbReference>
<evidence type="ECO:0000313" key="3">
    <source>
        <dbReference type="Proteomes" id="UP000593571"/>
    </source>
</evidence>
<dbReference type="Proteomes" id="UP000593571">
    <property type="component" value="Unassembled WGS sequence"/>
</dbReference>
<sequence>MRKPKHRVETWLQPQSPHLLNGSRHLPKSREVGQEKPAPTEHPSALAPCKGPSARHRLGGHGPRLDCGQEFRVSLPPRLHQRTAASPPEPRTLCPAARAGAVQRTRGLGCSPGTWGAGLSTPRPQSPHLCKGDAVPSQAPTLTPGTRLPTAAVPGSATLRPVSHLLSGILPANSFF</sequence>
<protein>
    <submittedName>
        <fullName evidence="2">Uncharacterized protein</fullName>
    </submittedName>
</protein>
<proteinExistence type="predicted"/>
<comment type="caution">
    <text evidence="2">The sequence shown here is derived from an EMBL/GenBank/DDBJ whole genome shotgun (WGS) entry which is preliminary data.</text>
</comment>
<accession>A0A7J8EZS2</accession>
<feature type="region of interest" description="Disordered" evidence="1">
    <location>
        <begin position="1"/>
        <end position="60"/>
    </location>
</feature>
<organism evidence="2 3">
    <name type="scientific">Rousettus aegyptiacus</name>
    <name type="common">Egyptian fruit bat</name>
    <name type="synonym">Pteropus aegyptiacus</name>
    <dbReference type="NCBI Taxonomy" id="9407"/>
    <lineage>
        <taxon>Eukaryota</taxon>
        <taxon>Metazoa</taxon>
        <taxon>Chordata</taxon>
        <taxon>Craniata</taxon>
        <taxon>Vertebrata</taxon>
        <taxon>Euteleostomi</taxon>
        <taxon>Mammalia</taxon>
        <taxon>Eutheria</taxon>
        <taxon>Laurasiatheria</taxon>
        <taxon>Chiroptera</taxon>
        <taxon>Yinpterochiroptera</taxon>
        <taxon>Pteropodoidea</taxon>
        <taxon>Pteropodidae</taxon>
        <taxon>Rousettinae</taxon>
        <taxon>Rousettus</taxon>
    </lineage>
</organism>
<evidence type="ECO:0000256" key="1">
    <source>
        <dbReference type="SAM" id="MobiDB-lite"/>
    </source>
</evidence>
<feature type="region of interest" description="Disordered" evidence="1">
    <location>
        <begin position="133"/>
        <end position="154"/>
    </location>
</feature>